<protein>
    <recommendedName>
        <fullName evidence="1">YqgF/RNase H-like domain-containing protein</fullName>
    </recommendedName>
</protein>
<keyword evidence="3" id="KW-1185">Reference proteome</keyword>
<dbReference type="OrthoDB" id="5161at2"/>
<feature type="domain" description="YqgF/RNase H-like" evidence="1">
    <location>
        <begin position="1"/>
        <end position="103"/>
    </location>
</feature>
<organism evidence="2 3">
    <name type="scientific">Acetomicrobium hydrogeniformans ATCC BAA-1850</name>
    <dbReference type="NCBI Taxonomy" id="592015"/>
    <lineage>
        <taxon>Bacteria</taxon>
        <taxon>Thermotogati</taxon>
        <taxon>Synergistota</taxon>
        <taxon>Synergistia</taxon>
        <taxon>Synergistales</taxon>
        <taxon>Acetomicrobiaceae</taxon>
        <taxon>Acetomicrobium</taxon>
    </lineage>
</organism>
<dbReference type="STRING" id="592015.HMPREF1705_02771"/>
<name>A0A0T5XB94_9BACT</name>
<evidence type="ECO:0000313" key="2">
    <source>
        <dbReference type="EMBL" id="KRT35538.1"/>
    </source>
</evidence>
<dbReference type="GO" id="GO:0006139">
    <property type="term" value="P:nucleobase-containing compound metabolic process"/>
    <property type="evidence" value="ECO:0007669"/>
    <property type="project" value="InterPro"/>
</dbReference>
<gene>
    <name evidence="2" type="ORF">HMPREF1705_02771</name>
</gene>
<dbReference type="Proteomes" id="UP000005273">
    <property type="component" value="Unassembled WGS sequence"/>
</dbReference>
<comment type="caution">
    <text evidence="2">The sequence shown here is derived from an EMBL/GenBank/DDBJ whole genome shotgun (WGS) entry which is preliminary data.</text>
</comment>
<dbReference type="EMBL" id="ACJX03000001">
    <property type="protein sequence ID" value="KRT35538.1"/>
    <property type="molecule type" value="Genomic_DNA"/>
</dbReference>
<sequence length="157" mass="17765">MYLGLDPGRDKIGFAFVDENGELLYSGIISKKLFESFLIALSEGNWVELAPYGCEGDTSLLVDKNVELVLLGGGTTSEELERGLRRRKIEYKVVDESFSTLQARKMYYRIHPPKGFRRLWPLSLLVPGRDIDDLAAWALTRRWMEKKIVDGGVTHGS</sequence>
<evidence type="ECO:0000313" key="3">
    <source>
        <dbReference type="Proteomes" id="UP000005273"/>
    </source>
</evidence>
<dbReference type="eggNOG" id="COG0816">
    <property type="taxonomic scope" value="Bacteria"/>
</dbReference>
<dbReference type="SMART" id="SM00732">
    <property type="entry name" value="YqgFc"/>
    <property type="match status" value="1"/>
</dbReference>
<proteinExistence type="predicted"/>
<reference evidence="3" key="1">
    <citation type="submission" date="2012-09" db="EMBL/GenBank/DDBJ databases">
        <authorList>
            <person name="Weinstock G."/>
            <person name="Sodergren E."/>
            <person name="Clifton S."/>
            <person name="Fulton L."/>
            <person name="Fulton B."/>
            <person name="Courtney L."/>
            <person name="Fronick C."/>
            <person name="Harrison M."/>
            <person name="Strong C."/>
            <person name="Farmer C."/>
            <person name="Delehaunty K."/>
            <person name="Markovic C."/>
            <person name="Hall O."/>
            <person name="Minx P."/>
            <person name="Tomlinson C."/>
            <person name="Mitreva M."/>
            <person name="Nelson J."/>
            <person name="Hou S."/>
            <person name="Wollam A."/>
            <person name="Pepin K.H."/>
            <person name="Johnson M."/>
            <person name="Bhonagiri V."/>
            <person name="Nash W.E."/>
            <person name="Suruliraj S."/>
            <person name="Warren W."/>
            <person name="Chinwalla A."/>
            <person name="Mardis E.R."/>
            <person name="Wilson R.K."/>
        </authorList>
    </citation>
    <scope>NUCLEOTIDE SEQUENCE [LARGE SCALE GENOMIC DNA]</scope>
    <source>
        <strain evidence="3">OS1</strain>
    </source>
</reference>
<dbReference type="AlphaFoldDB" id="A0A0T5XB94"/>
<evidence type="ECO:0000259" key="1">
    <source>
        <dbReference type="SMART" id="SM00732"/>
    </source>
</evidence>
<accession>A0A0T5XB94</accession>
<dbReference type="SUPFAM" id="SSF53098">
    <property type="entry name" value="Ribonuclease H-like"/>
    <property type="match status" value="1"/>
</dbReference>
<dbReference type="InterPro" id="IPR012337">
    <property type="entry name" value="RNaseH-like_sf"/>
</dbReference>
<dbReference type="InterPro" id="IPR006641">
    <property type="entry name" value="YqgF/RNaseH-like_dom"/>
</dbReference>